<dbReference type="STRING" id="1043005.A0A074Y5Z2"/>
<dbReference type="EMBL" id="KL584767">
    <property type="protein sequence ID" value="KEQ93188.1"/>
    <property type="molecule type" value="Genomic_DNA"/>
</dbReference>
<keyword evidence="2" id="KW-1185">Reference proteome</keyword>
<dbReference type="Proteomes" id="UP000030641">
    <property type="component" value="Unassembled WGS sequence"/>
</dbReference>
<dbReference type="AlphaFoldDB" id="A0A074Y5Z2"/>
<gene>
    <name evidence="1" type="ORF">AUEXF2481DRAFT_7135</name>
</gene>
<accession>A0A074Y5Z2</accession>
<name>A0A074Y5Z2_AURSE</name>
<evidence type="ECO:0000313" key="2">
    <source>
        <dbReference type="Proteomes" id="UP000030641"/>
    </source>
</evidence>
<dbReference type="OrthoDB" id="10254945at2759"/>
<dbReference type="RefSeq" id="XP_013341516.1">
    <property type="nucleotide sequence ID" value="XM_013486062.1"/>
</dbReference>
<reference evidence="1 2" key="1">
    <citation type="journal article" date="2014" name="BMC Genomics">
        <title>Genome sequencing of four Aureobasidium pullulans varieties: biotechnological potential, stress tolerance, and description of new species.</title>
        <authorList>
            <person name="Gostin Ar C."/>
            <person name="Ohm R.A."/>
            <person name="Kogej T."/>
            <person name="Sonjak S."/>
            <person name="Turk M."/>
            <person name="Zajc J."/>
            <person name="Zalar P."/>
            <person name="Grube M."/>
            <person name="Sun H."/>
            <person name="Han J."/>
            <person name="Sharma A."/>
            <person name="Chiniquy J."/>
            <person name="Ngan C.Y."/>
            <person name="Lipzen A."/>
            <person name="Barry K."/>
            <person name="Grigoriev I.V."/>
            <person name="Gunde-Cimerman N."/>
        </authorList>
    </citation>
    <scope>NUCLEOTIDE SEQUENCE [LARGE SCALE GENOMIC DNA]</scope>
    <source>
        <strain evidence="1 2">EXF-2481</strain>
    </source>
</reference>
<sequence>MFFKGNKRKTIVDNDARSSDVKRSFLRRITPTPYINRADPIPSELSLEYLNENDYINLSSISAPDPGFGYGKHTTPAVAYRHYKKTNTMPASGEVIAIEEDLHIHPIFSRDMWETQEIASASNSHWDTLKPVWQLATLLLEEKVMSGYLVGMLDRGSHYKIEMSDASPEVYWFQVKERPSKQELWLLWEDIWDLKDSIRFAALEVIEAKDHDVFGISRVNDSRPGLSKNGVGSTILINENILNILISRNKSSQFSTFWIPGTDDPSADLRLQYCLAATLVHEIIHSLWFARFGAHVREPFYRDTRFAELGWQFESMLFDGAITAICDRPTLAYGLNIKDWPGSITRVTYPLLLNYGCQGSKRAELFPVDMKWIAQFWKQDFWDKVEKHGSSQFICPRADNGVYCRA</sequence>
<organism evidence="1 2">
    <name type="scientific">Aureobasidium subglaciale (strain EXF-2481)</name>
    <name type="common">Aureobasidium pullulans var. subglaciale</name>
    <dbReference type="NCBI Taxonomy" id="1043005"/>
    <lineage>
        <taxon>Eukaryota</taxon>
        <taxon>Fungi</taxon>
        <taxon>Dikarya</taxon>
        <taxon>Ascomycota</taxon>
        <taxon>Pezizomycotina</taxon>
        <taxon>Dothideomycetes</taxon>
        <taxon>Dothideomycetidae</taxon>
        <taxon>Dothideales</taxon>
        <taxon>Saccotheciaceae</taxon>
        <taxon>Aureobasidium</taxon>
    </lineage>
</organism>
<dbReference type="InParanoid" id="A0A074Y5Z2"/>
<proteinExistence type="predicted"/>
<dbReference type="GeneID" id="25371027"/>
<evidence type="ECO:0000313" key="1">
    <source>
        <dbReference type="EMBL" id="KEQ93188.1"/>
    </source>
</evidence>
<dbReference type="HOGENOM" id="CLU_038164_0_0_1"/>
<protein>
    <submittedName>
        <fullName evidence="1">Uncharacterized protein</fullName>
    </submittedName>
</protein>